<keyword evidence="1" id="KW-0805">Transcription regulation</keyword>
<dbReference type="PANTHER" id="PTHR30055">
    <property type="entry name" value="HTH-TYPE TRANSCRIPTIONAL REGULATOR RUTR"/>
    <property type="match status" value="1"/>
</dbReference>
<reference evidence="6 7" key="1">
    <citation type="journal article" date="2019" name="Int. J. Syst. Evol. Microbiol.">
        <title>The Global Catalogue of Microorganisms (GCM) 10K type strain sequencing project: providing services to taxonomists for standard genome sequencing and annotation.</title>
        <authorList>
            <consortium name="The Broad Institute Genomics Platform"/>
            <consortium name="The Broad Institute Genome Sequencing Center for Infectious Disease"/>
            <person name="Wu L."/>
            <person name="Ma J."/>
        </authorList>
    </citation>
    <scope>NUCLEOTIDE SEQUENCE [LARGE SCALE GENOMIC DNA]</scope>
    <source>
        <strain evidence="6 7">JCM 6833</strain>
    </source>
</reference>
<evidence type="ECO:0000256" key="4">
    <source>
        <dbReference type="PROSITE-ProRule" id="PRU00335"/>
    </source>
</evidence>
<dbReference type="Gene3D" id="1.10.10.60">
    <property type="entry name" value="Homeodomain-like"/>
    <property type="match status" value="1"/>
</dbReference>
<dbReference type="InterPro" id="IPR011075">
    <property type="entry name" value="TetR_C"/>
</dbReference>
<accession>A0ABN3PMB3</accession>
<keyword evidence="2 4" id="KW-0238">DNA-binding</keyword>
<evidence type="ECO:0000256" key="1">
    <source>
        <dbReference type="ARBA" id="ARBA00023015"/>
    </source>
</evidence>
<feature type="DNA-binding region" description="H-T-H motif" evidence="4">
    <location>
        <begin position="41"/>
        <end position="60"/>
    </location>
</feature>
<dbReference type="SUPFAM" id="SSF48498">
    <property type="entry name" value="Tetracyclin repressor-like, C-terminal domain"/>
    <property type="match status" value="1"/>
</dbReference>
<keyword evidence="7" id="KW-1185">Reference proteome</keyword>
<evidence type="ECO:0000259" key="5">
    <source>
        <dbReference type="PROSITE" id="PS50977"/>
    </source>
</evidence>
<dbReference type="Proteomes" id="UP001501509">
    <property type="component" value="Unassembled WGS sequence"/>
</dbReference>
<keyword evidence="3" id="KW-0804">Transcription</keyword>
<dbReference type="Gene3D" id="1.10.357.10">
    <property type="entry name" value="Tetracycline Repressor, domain 2"/>
    <property type="match status" value="1"/>
</dbReference>
<protein>
    <submittedName>
        <fullName evidence="6">TetR/AcrR family transcriptional regulator</fullName>
    </submittedName>
</protein>
<evidence type="ECO:0000256" key="2">
    <source>
        <dbReference type="ARBA" id="ARBA00023125"/>
    </source>
</evidence>
<dbReference type="InterPro" id="IPR001647">
    <property type="entry name" value="HTH_TetR"/>
</dbReference>
<evidence type="ECO:0000313" key="6">
    <source>
        <dbReference type="EMBL" id="GAA2593594.1"/>
    </source>
</evidence>
<dbReference type="RefSeq" id="WP_344541108.1">
    <property type="nucleotide sequence ID" value="NZ_BAAATD010000003.1"/>
</dbReference>
<evidence type="ECO:0000256" key="3">
    <source>
        <dbReference type="ARBA" id="ARBA00023163"/>
    </source>
</evidence>
<dbReference type="Pfam" id="PF16859">
    <property type="entry name" value="TetR_C_11"/>
    <property type="match status" value="1"/>
</dbReference>
<dbReference type="SUPFAM" id="SSF46689">
    <property type="entry name" value="Homeodomain-like"/>
    <property type="match status" value="1"/>
</dbReference>
<dbReference type="PROSITE" id="PS50977">
    <property type="entry name" value="HTH_TETR_2"/>
    <property type="match status" value="1"/>
</dbReference>
<dbReference type="InterPro" id="IPR036271">
    <property type="entry name" value="Tet_transcr_reg_TetR-rel_C_sf"/>
</dbReference>
<evidence type="ECO:0000313" key="7">
    <source>
        <dbReference type="Proteomes" id="UP001501509"/>
    </source>
</evidence>
<dbReference type="Pfam" id="PF00440">
    <property type="entry name" value="TetR_N"/>
    <property type="match status" value="1"/>
</dbReference>
<proteinExistence type="predicted"/>
<gene>
    <name evidence="6" type="ORF">GCM10010411_28410</name>
</gene>
<dbReference type="EMBL" id="BAAATD010000003">
    <property type="protein sequence ID" value="GAA2593594.1"/>
    <property type="molecule type" value="Genomic_DNA"/>
</dbReference>
<feature type="domain" description="HTH tetR-type" evidence="5">
    <location>
        <begin position="18"/>
        <end position="78"/>
    </location>
</feature>
<dbReference type="InterPro" id="IPR050109">
    <property type="entry name" value="HTH-type_TetR-like_transc_reg"/>
</dbReference>
<organism evidence="6 7">
    <name type="scientific">Actinomadura fulvescens</name>
    <dbReference type="NCBI Taxonomy" id="46160"/>
    <lineage>
        <taxon>Bacteria</taxon>
        <taxon>Bacillati</taxon>
        <taxon>Actinomycetota</taxon>
        <taxon>Actinomycetes</taxon>
        <taxon>Streptosporangiales</taxon>
        <taxon>Thermomonosporaceae</taxon>
        <taxon>Actinomadura</taxon>
    </lineage>
</organism>
<sequence length="207" mass="21802">MSAEASEPGTVRPGGRTARTRAAVREATLAELARHGYQGLTVENVAARSGVHKTTVYRRWGNAEGLIADALDLAAEEPWPVPDTGSAESDLRELARLVHGGFTDPELGPASSAFVAAAVHDRAAAAALHAFFARRQRDAAVIVTRAVERGELPSGTDAAEVVRTAVAPLYYRLFISGEPVDRDVADRAGSAAFAAARAGVFSRRDDA</sequence>
<dbReference type="PANTHER" id="PTHR30055:SF148">
    <property type="entry name" value="TETR-FAMILY TRANSCRIPTIONAL REGULATOR"/>
    <property type="match status" value="1"/>
</dbReference>
<dbReference type="InterPro" id="IPR009057">
    <property type="entry name" value="Homeodomain-like_sf"/>
</dbReference>
<comment type="caution">
    <text evidence="6">The sequence shown here is derived from an EMBL/GenBank/DDBJ whole genome shotgun (WGS) entry which is preliminary data.</text>
</comment>
<name>A0ABN3PMB3_9ACTN</name>